<evidence type="ECO:0000259" key="1">
    <source>
        <dbReference type="Pfam" id="PF08241"/>
    </source>
</evidence>
<dbReference type="GO" id="GO:0008757">
    <property type="term" value="F:S-adenosylmethionine-dependent methyltransferase activity"/>
    <property type="evidence" value="ECO:0007669"/>
    <property type="project" value="InterPro"/>
</dbReference>
<keyword evidence="3" id="KW-1185">Reference proteome</keyword>
<accession>A0A2S6HZC1</accession>
<dbReference type="GO" id="GO:0032259">
    <property type="term" value="P:methylation"/>
    <property type="evidence" value="ECO:0007669"/>
    <property type="project" value="UniProtKB-KW"/>
</dbReference>
<sequence length="260" mass="30069">MNDLSPELKKLYQNYNGDIKKLLQENPRLDYLYALSEIRENLLDWFEFKPDATLLQVGSDYGALTGLYSRRVKAVTVLDPCHNNLSFNRLRNQKQNNIHYVNNDLNSFTSEEGFDYIVFAGSLCEPYQDMMRKAKELLKPEGMLITAISNRLGLKYQAGAKAEQFCLSRTELKELLCGSEGNEGTVQFYYPMPDYRLPVTLYSDGYLPGKGDLTHAILAYDYPKYLRFDLGKMFDEVCEGKQFETFANSFLTIWSRHEEN</sequence>
<dbReference type="EMBL" id="PTJA01000001">
    <property type="protein sequence ID" value="PPK83514.1"/>
    <property type="molecule type" value="Genomic_DNA"/>
</dbReference>
<gene>
    <name evidence="2" type="ORF">BXY41_101578</name>
</gene>
<dbReference type="Gene3D" id="3.40.50.150">
    <property type="entry name" value="Vaccinia Virus protein VP39"/>
    <property type="match status" value="1"/>
</dbReference>
<name>A0A2S6HZC1_9FIRM</name>
<protein>
    <submittedName>
        <fullName evidence="2">Methyltransferase family protein</fullName>
    </submittedName>
</protein>
<dbReference type="AlphaFoldDB" id="A0A2S6HZC1"/>
<evidence type="ECO:0000313" key="3">
    <source>
        <dbReference type="Proteomes" id="UP000237749"/>
    </source>
</evidence>
<evidence type="ECO:0000313" key="2">
    <source>
        <dbReference type="EMBL" id="PPK83514.1"/>
    </source>
</evidence>
<dbReference type="InterPro" id="IPR029063">
    <property type="entry name" value="SAM-dependent_MTases_sf"/>
</dbReference>
<organism evidence="2 3">
    <name type="scientific">Lacrimispora xylanisolvens</name>
    <dbReference type="NCBI Taxonomy" id="384636"/>
    <lineage>
        <taxon>Bacteria</taxon>
        <taxon>Bacillati</taxon>
        <taxon>Bacillota</taxon>
        <taxon>Clostridia</taxon>
        <taxon>Lachnospirales</taxon>
        <taxon>Lachnospiraceae</taxon>
        <taxon>Lacrimispora</taxon>
    </lineage>
</organism>
<keyword evidence="2" id="KW-0489">Methyltransferase</keyword>
<dbReference type="OrthoDB" id="9789123at2"/>
<keyword evidence="2" id="KW-0808">Transferase</keyword>
<comment type="caution">
    <text evidence="2">The sequence shown here is derived from an EMBL/GenBank/DDBJ whole genome shotgun (WGS) entry which is preliminary data.</text>
</comment>
<feature type="domain" description="Methyltransferase type 11" evidence="1">
    <location>
        <begin position="55"/>
        <end position="145"/>
    </location>
</feature>
<reference evidence="2 3" key="1">
    <citation type="submission" date="2018-02" db="EMBL/GenBank/DDBJ databases">
        <title>Genomic Encyclopedia of Archaeal and Bacterial Type Strains, Phase II (KMG-II): from individual species to whole genera.</title>
        <authorList>
            <person name="Goeker M."/>
        </authorList>
    </citation>
    <scope>NUCLEOTIDE SEQUENCE [LARGE SCALE GENOMIC DNA]</scope>
    <source>
        <strain evidence="2 3">DSM 3808</strain>
    </source>
</reference>
<dbReference type="Pfam" id="PF08241">
    <property type="entry name" value="Methyltransf_11"/>
    <property type="match status" value="1"/>
</dbReference>
<proteinExistence type="predicted"/>
<dbReference type="SUPFAM" id="SSF53335">
    <property type="entry name" value="S-adenosyl-L-methionine-dependent methyltransferases"/>
    <property type="match status" value="1"/>
</dbReference>
<dbReference type="RefSeq" id="WP_104434359.1">
    <property type="nucleotide sequence ID" value="NZ_PTJA01000001.1"/>
</dbReference>
<dbReference type="InterPro" id="IPR013216">
    <property type="entry name" value="Methyltransf_11"/>
</dbReference>
<dbReference type="Proteomes" id="UP000237749">
    <property type="component" value="Unassembled WGS sequence"/>
</dbReference>